<comment type="similarity">
    <text evidence="1">Belongs to the CWF19 family.</text>
</comment>
<evidence type="ECO:0000259" key="3">
    <source>
        <dbReference type="Pfam" id="PF04676"/>
    </source>
</evidence>
<dbReference type="GeneID" id="68350263"/>
<organism evidence="5 6">
    <name type="scientific">Hirsutella rhossiliensis</name>
    <dbReference type="NCBI Taxonomy" id="111463"/>
    <lineage>
        <taxon>Eukaryota</taxon>
        <taxon>Fungi</taxon>
        <taxon>Dikarya</taxon>
        <taxon>Ascomycota</taxon>
        <taxon>Pezizomycotina</taxon>
        <taxon>Sordariomycetes</taxon>
        <taxon>Hypocreomycetidae</taxon>
        <taxon>Hypocreales</taxon>
        <taxon>Ophiocordycipitaceae</taxon>
        <taxon>Hirsutella</taxon>
    </lineage>
</organism>
<comment type="caution">
    <text evidence="5">The sequence shown here is derived from an EMBL/GenBank/DDBJ whole genome shotgun (WGS) entry which is preliminary data.</text>
</comment>
<feature type="compositionally biased region" description="Basic and acidic residues" evidence="2">
    <location>
        <begin position="1"/>
        <end position="22"/>
    </location>
</feature>
<dbReference type="GO" id="GO:0000398">
    <property type="term" value="P:mRNA splicing, via spliceosome"/>
    <property type="evidence" value="ECO:0007669"/>
    <property type="project" value="TreeGrafter"/>
</dbReference>
<dbReference type="InterPro" id="IPR036265">
    <property type="entry name" value="HIT-like_sf"/>
</dbReference>
<dbReference type="AlphaFoldDB" id="A0A9P8N7N3"/>
<name>A0A9P8N7N3_9HYPO</name>
<dbReference type="GO" id="GO:0071014">
    <property type="term" value="C:post-mRNA release spliceosomal complex"/>
    <property type="evidence" value="ECO:0007669"/>
    <property type="project" value="TreeGrafter"/>
</dbReference>
<reference evidence="5" key="1">
    <citation type="submission" date="2021-09" db="EMBL/GenBank/DDBJ databases">
        <title>A high-quality genome of the endoparasitic fungus Hirsutella rhossiliensis with a comparison of Hirsutella genomes reveals transposable elements contributing to genome size variation.</title>
        <authorList>
            <person name="Lin R."/>
            <person name="Jiao Y."/>
            <person name="Sun X."/>
            <person name="Ling J."/>
            <person name="Xie B."/>
            <person name="Cheng X."/>
        </authorList>
    </citation>
    <scope>NUCLEOTIDE SEQUENCE</scope>
    <source>
        <strain evidence="5">HR02</strain>
    </source>
</reference>
<feature type="compositionally biased region" description="Basic residues" evidence="2">
    <location>
        <begin position="23"/>
        <end position="35"/>
    </location>
</feature>
<dbReference type="InterPro" id="IPR006767">
    <property type="entry name" value="Cwf19-like_C_dom-2"/>
</dbReference>
<evidence type="ECO:0000256" key="1">
    <source>
        <dbReference type="ARBA" id="ARBA00006795"/>
    </source>
</evidence>
<feature type="compositionally biased region" description="Basic and acidic residues" evidence="2">
    <location>
        <begin position="235"/>
        <end position="254"/>
    </location>
</feature>
<feature type="domain" description="Cwf19-like C-terminal" evidence="4">
    <location>
        <begin position="430"/>
        <end position="553"/>
    </location>
</feature>
<dbReference type="OrthoDB" id="2113965at2759"/>
<feature type="compositionally biased region" description="Basic and acidic residues" evidence="2">
    <location>
        <begin position="77"/>
        <end position="95"/>
    </location>
</feature>
<proteinExistence type="inferred from homology"/>
<sequence length="678" mass="76867">MDGLDEFEKTLAAEKADRERQELRKHRHHHRRHHRQDRDDDDDDDGHRHKRSRRSRDDADDGHRRHHRLRHTHRHDKQSDPKQDLPCPDDEKPRTQDPVGQSKSSEPLVRDAWMTAPSALDVEHIHRSNRSKPKPPTDEPKRVIHHRELNHSLQALDDEAHPPLPSKRTVDYTFGDAGSSWRMTKLKTVHKTAEETGRSVEDVAVERYGSLEEYDDAQEEKAELARRCIYGTGYKEREKPTGELSRERQRKQPAEEQNPGSDHQPEQGAVIPDEMVVAPATDRTALNRLRAQTMKAKLRRAPDAAQLEQEYNRAAAAQASQPVAPEAVVLGVMESRQLAGPRGEVKAVTTRRGRERGAVEENDDMTIDDMVREERRTKGQAGGEGMRLAERIARDGRFADSLEYMDDNAARLARRVHKSEISLKNMAVAEVQRATRALDRCPLCHDEDAGHPPAAPVVALGTRVFLTLATQPEVSEGGAVIVPLAHRANLLECDDDEWEEVRNFMKSLTRMYHDQGRDVVFYENAAHPHRRPHAAMAAVPVPYDQGAVAPAFFREAMLAADEEWAQHPKVIDTLARARDGGLGRAAFRRSLAREMPYFHAWFALDGGLGHVVEDPRRWPRGDLFAREVLASVVGAEPDVARRQGRWVPGADSARVEAWRRGWRRFDWTRALVDEGGGS</sequence>
<keyword evidence="6" id="KW-1185">Reference proteome</keyword>
<evidence type="ECO:0000313" key="6">
    <source>
        <dbReference type="Proteomes" id="UP000824596"/>
    </source>
</evidence>
<dbReference type="Pfam" id="PF04677">
    <property type="entry name" value="CwfJ_C_1"/>
    <property type="match status" value="1"/>
</dbReference>
<dbReference type="Gene3D" id="3.30.428.10">
    <property type="entry name" value="HIT-like"/>
    <property type="match status" value="1"/>
</dbReference>
<dbReference type="Pfam" id="PF04676">
    <property type="entry name" value="CwfJ_C_2"/>
    <property type="match status" value="1"/>
</dbReference>
<dbReference type="SUPFAM" id="SSF54197">
    <property type="entry name" value="HIT-like"/>
    <property type="match status" value="1"/>
</dbReference>
<dbReference type="PANTHER" id="PTHR12072:SF5">
    <property type="entry name" value="CWF19-LIKE PROTEIN 2"/>
    <property type="match status" value="1"/>
</dbReference>
<protein>
    <submittedName>
        <fullName evidence="5">Pre-mRNA-splicing factor cwf19</fullName>
    </submittedName>
</protein>
<evidence type="ECO:0000256" key="2">
    <source>
        <dbReference type="SAM" id="MobiDB-lite"/>
    </source>
</evidence>
<feature type="region of interest" description="Disordered" evidence="2">
    <location>
        <begin position="235"/>
        <end position="270"/>
    </location>
</feature>
<evidence type="ECO:0000313" key="5">
    <source>
        <dbReference type="EMBL" id="KAH0968492.1"/>
    </source>
</evidence>
<gene>
    <name evidence="5" type="ORF">HRG_01134</name>
</gene>
<feature type="domain" description="Cwf19-like protein C-terminal" evidence="3">
    <location>
        <begin position="563"/>
        <end position="668"/>
    </location>
</feature>
<feature type="region of interest" description="Disordered" evidence="2">
    <location>
        <begin position="1"/>
        <end position="142"/>
    </location>
</feature>
<evidence type="ECO:0000259" key="4">
    <source>
        <dbReference type="Pfam" id="PF04677"/>
    </source>
</evidence>
<feature type="compositionally biased region" description="Basic residues" evidence="2">
    <location>
        <begin position="64"/>
        <end position="76"/>
    </location>
</feature>
<dbReference type="InterPro" id="IPR040194">
    <property type="entry name" value="Cwf19-like"/>
</dbReference>
<dbReference type="PANTHER" id="PTHR12072">
    <property type="entry name" value="CWF19, CELL CYCLE CONTROL PROTEIN"/>
    <property type="match status" value="1"/>
</dbReference>
<dbReference type="RefSeq" id="XP_044726005.1">
    <property type="nucleotide sequence ID" value="XM_044859605.1"/>
</dbReference>
<dbReference type="EMBL" id="JAIZPD010000001">
    <property type="protein sequence ID" value="KAH0968492.1"/>
    <property type="molecule type" value="Genomic_DNA"/>
</dbReference>
<dbReference type="InterPro" id="IPR006768">
    <property type="entry name" value="Cwf19-like_C_dom-1"/>
</dbReference>
<dbReference type="Proteomes" id="UP000824596">
    <property type="component" value="Unassembled WGS sequence"/>
</dbReference>
<accession>A0A9P8N7N3</accession>